<dbReference type="AlphaFoldDB" id="A0A646HHC9"/>
<protein>
    <submittedName>
        <fullName evidence="1">Uncharacterized protein</fullName>
    </submittedName>
</protein>
<proteinExistence type="predicted"/>
<comment type="caution">
    <text evidence="1">The sequence shown here is derived from an EMBL/GenBank/DDBJ whole genome shotgun (WGS) entry which is preliminary data.</text>
</comment>
<dbReference type="RefSeq" id="WP_153113137.1">
    <property type="nucleotide sequence ID" value="NZ_VZAS01000073.1"/>
</dbReference>
<evidence type="ECO:0000313" key="2">
    <source>
        <dbReference type="Proteomes" id="UP000420635"/>
    </source>
</evidence>
<dbReference type="Proteomes" id="UP000420635">
    <property type="component" value="Unassembled WGS sequence"/>
</dbReference>
<dbReference type="EMBL" id="VZBQ01000039">
    <property type="protein sequence ID" value="MQN88903.1"/>
    <property type="molecule type" value="Genomic_DNA"/>
</dbReference>
<accession>A0A646HHC9</accession>
<gene>
    <name evidence="1" type="ORF">F7D59_03265</name>
</gene>
<evidence type="ECO:0000313" key="1">
    <source>
        <dbReference type="EMBL" id="MQN88903.1"/>
    </source>
</evidence>
<name>A0A646HHC9_9BACT</name>
<sequence length="195" mass="23205">MENNFNFMNFSFFEMDSLTAMKEAVREVFIQDFQKGKANFIKTPFIISEFIDPSYGGKHDDVFCCWQVSHYPNKIFFISNSGDGRITLCNVLRLKLHCSFYQFALSNDNASPFFLFHHSSKQGITRDVLNYKEDRWQFYAKGPINSIEEIEFYKNRKIRERLNKEILLHYLKKMGISFWDIDKSVTDYFIVKRSV</sequence>
<organism evidence="1 2">
    <name type="scientific">Segatella copri</name>
    <dbReference type="NCBI Taxonomy" id="165179"/>
    <lineage>
        <taxon>Bacteria</taxon>
        <taxon>Pseudomonadati</taxon>
        <taxon>Bacteroidota</taxon>
        <taxon>Bacteroidia</taxon>
        <taxon>Bacteroidales</taxon>
        <taxon>Prevotellaceae</taxon>
        <taxon>Segatella</taxon>
    </lineage>
</organism>
<reference evidence="2" key="1">
    <citation type="submission" date="2019-09" db="EMBL/GenBank/DDBJ databases">
        <title>Distinct polysaccharide growth profiles of human intestinal Prevotella copri isolates.</title>
        <authorList>
            <person name="Fehlner-Peach H."/>
            <person name="Magnabosco C."/>
            <person name="Raghavan V."/>
            <person name="Scher J.U."/>
            <person name="Tett A."/>
            <person name="Cox L.M."/>
            <person name="Gottsegen C."/>
            <person name="Watters A."/>
            <person name="Wiltshire- Gordon J.D."/>
            <person name="Segata N."/>
            <person name="Bonneau R."/>
            <person name="Littman D.R."/>
        </authorList>
    </citation>
    <scope>NUCLEOTIDE SEQUENCE [LARGE SCALE GENOMIC DNA]</scope>
    <source>
        <strain evidence="2">iP54</strain>
    </source>
</reference>